<gene>
    <name evidence="3" type="ORF">GTW09_01990</name>
</gene>
<comment type="caution">
    <text evidence="3">The sequence shown here is derived from an EMBL/GenBank/DDBJ whole genome shotgun (WGS) entry which is preliminary data.</text>
</comment>
<dbReference type="PANTHER" id="PTHR40252:SF2">
    <property type="entry name" value="BLR0328 PROTEIN"/>
    <property type="match status" value="1"/>
</dbReference>
<dbReference type="RefSeq" id="WP_163109602.1">
    <property type="nucleotide sequence ID" value="NZ_JAAAWP010000001.1"/>
</dbReference>
<evidence type="ECO:0000313" key="3">
    <source>
        <dbReference type="EMBL" id="NDW20301.1"/>
    </source>
</evidence>
<dbReference type="Pfam" id="PF08495">
    <property type="entry name" value="FIST"/>
    <property type="match status" value="1"/>
</dbReference>
<evidence type="ECO:0008006" key="5">
    <source>
        <dbReference type="Google" id="ProtNLM"/>
    </source>
</evidence>
<dbReference type="InterPro" id="IPR019494">
    <property type="entry name" value="FIST_C"/>
</dbReference>
<dbReference type="InterPro" id="IPR013702">
    <property type="entry name" value="FIST_domain_N"/>
</dbReference>
<evidence type="ECO:0000313" key="4">
    <source>
        <dbReference type="Proteomes" id="UP000478837"/>
    </source>
</evidence>
<name>A0A6L9MR11_9ALTE</name>
<dbReference type="Pfam" id="PF10442">
    <property type="entry name" value="FIST_C"/>
    <property type="match status" value="1"/>
</dbReference>
<evidence type="ECO:0000259" key="1">
    <source>
        <dbReference type="SMART" id="SM00897"/>
    </source>
</evidence>
<dbReference type="SMART" id="SM00897">
    <property type="entry name" value="FIST"/>
    <property type="match status" value="1"/>
</dbReference>
<evidence type="ECO:0000259" key="2">
    <source>
        <dbReference type="SMART" id="SM01204"/>
    </source>
</evidence>
<keyword evidence="4" id="KW-1185">Reference proteome</keyword>
<proteinExistence type="predicted"/>
<protein>
    <recommendedName>
        <fullName evidence="5">Histidine kinase</fullName>
    </recommendedName>
</protein>
<dbReference type="EMBL" id="JAAAWP010000001">
    <property type="protein sequence ID" value="NDW20301.1"/>
    <property type="molecule type" value="Genomic_DNA"/>
</dbReference>
<dbReference type="AlphaFoldDB" id="A0A6L9MR11"/>
<accession>A0A6L9MR11</accession>
<dbReference type="Proteomes" id="UP000478837">
    <property type="component" value="Unassembled WGS sequence"/>
</dbReference>
<dbReference type="PANTHER" id="PTHR40252">
    <property type="entry name" value="BLR0328 PROTEIN"/>
    <property type="match status" value="1"/>
</dbReference>
<feature type="domain" description="FIST C-domain" evidence="2">
    <location>
        <begin position="226"/>
        <end position="373"/>
    </location>
</feature>
<sequence length="393" mass="41547">MQIQTYSSDQRETSLAADEVTRSIRDDENASLLVAYTNAHHNPAVIAASLAETKVPFLIASSCLGSLICNDVHAKADAGLSVLSITDEDGAFGVGSADCSEVSAFDAGASALESALKNAGRPFESPSLIWCALPPGEEEDILNGFTSVVGEQVPIFGGSAADNTVEGNWFICTQQHSGANCVAVAVMYPSSPLGLSYSSGYKPTNTEFIATKANNRHILELNGTAASVAYNEATNGLIKNQLSGGQILGLTSTVPLGRPVQLENGALNYLLCHPDQVCEDGGLNVFSKVTEGEELVLMEGSIASLTARAERVINNAIMLLPDDREPAGVLLIYCAGCRLTVGDEIHPMLESLQKTFGHLPICGTYTFGEQGRFLDGTNRHGNLMISAVVFSKW</sequence>
<feature type="domain" description="FIST" evidence="1">
    <location>
        <begin position="29"/>
        <end position="225"/>
    </location>
</feature>
<organism evidence="3 4">
    <name type="scientific">Alteromonas hispanica</name>
    <dbReference type="NCBI Taxonomy" id="315421"/>
    <lineage>
        <taxon>Bacteria</taxon>
        <taxon>Pseudomonadati</taxon>
        <taxon>Pseudomonadota</taxon>
        <taxon>Gammaproteobacteria</taxon>
        <taxon>Alteromonadales</taxon>
        <taxon>Alteromonadaceae</taxon>
        <taxon>Alteromonas/Salinimonas group</taxon>
        <taxon>Alteromonas</taxon>
    </lineage>
</organism>
<dbReference type="SMART" id="SM01204">
    <property type="entry name" value="FIST_C"/>
    <property type="match status" value="1"/>
</dbReference>
<reference evidence="3 4" key="1">
    <citation type="submission" date="2020-01" db="EMBL/GenBank/DDBJ databases">
        <title>Genomes of bacteria type strains.</title>
        <authorList>
            <person name="Chen J."/>
            <person name="Zhu S."/>
            <person name="Yang J."/>
        </authorList>
    </citation>
    <scope>NUCLEOTIDE SEQUENCE [LARGE SCALE GENOMIC DNA]</scope>
    <source>
        <strain evidence="3 4">LMG 22958</strain>
    </source>
</reference>